<dbReference type="Gene3D" id="3.40.50.1110">
    <property type="entry name" value="SGNH hydrolase"/>
    <property type="match status" value="1"/>
</dbReference>
<gene>
    <name evidence="3" type="ORF">FC69_GL000263</name>
</gene>
<evidence type="ECO:0000313" key="3">
    <source>
        <dbReference type="EMBL" id="KRL58394.1"/>
    </source>
</evidence>
<dbReference type="EMBL" id="AZEX01000070">
    <property type="protein sequence ID" value="KRL58394.1"/>
    <property type="molecule type" value="Genomic_DNA"/>
</dbReference>
<reference evidence="3 4" key="1">
    <citation type="journal article" date="2015" name="Genome Announc.">
        <title>Expanding the biotechnology potential of lactobacilli through comparative genomics of 213 strains and associated genera.</title>
        <authorList>
            <person name="Sun Z."/>
            <person name="Harris H.M."/>
            <person name="McCann A."/>
            <person name="Guo C."/>
            <person name="Argimon S."/>
            <person name="Zhang W."/>
            <person name="Yang X."/>
            <person name="Jeffery I.B."/>
            <person name="Cooney J.C."/>
            <person name="Kagawa T.F."/>
            <person name="Liu W."/>
            <person name="Song Y."/>
            <person name="Salvetti E."/>
            <person name="Wrobel A."/>
            <person name="Rasinkangas P."/>
            <person name="Parkhill J."/>
            <person name="Rea M.C."/>
            <person name="O'Sullivan O."/>
            <person name="Ritari J."/>
            <person name="Douillard F.P."/>
            <person name="Paul Ross R."/>
            <person name="Yang R."/>
            <person name="Briner A.E."/>
            <person name="Felis G.E."/>
            <person name="de Vos W.M."/>
            <person name="Barrangou R."/>
            <person name="Klaenhammer T.R."/>
            <person name="Caufield P.W."/>
            <person name="Cui Y."/>
            <person name="Zhang H."/>
            <person name="O'Toole P.W."/>
        </authorList>
    </citation>
    <scope>NUCLEOTIDE SEQUENCE [LARGE SCALE GENOMIC DNA]</scope>
    <source>
        <strain evidence="3 4">DSM 14340</strain>
    </source>
</reference>
<sequence>MAELKKTRQLLIDLGILVGAIVIVFVIWQLLTPKPKQVTNATEKTAQTESVQASQPKQTLQLVAIGDSLTHGVGDETNKGGYVPLVAQKIKQATGHPVATVNYGVTGEKSYQIEKRIREKTTIQKKLKQADLITLTVGGNDLMAVLQDDFFELDQAKVTAGQKQYQTHLTTLLTQIRQQNPDAPIFIMGVYNPFYVYFPEITGMSKAVTLWNQTAKTAAKEFKGIYYINSDQDLTHGDGHYVKQTKSLAKMDSTQMQKTLAANEHLNPYISDTDHFHPNQKGYQLLTKSFWSVMKAHQKQWLKGSN</sequence>
<dbReference type="Pfam" id="PF13472">
    <property type="entry name" value="Lipase_GDSL_2"/>
    <property type="match status" value="1"/>
</dbReference>
<dbReference type="SUPFAM" id="SSF52266">
    <property type="entry name" value="SGNH hydrolase"/>
    <property type="match status" value="1"/>
</dbReference>
<evidence type="ECO:0000256" key="1">
    <source>
        <dbReference type="SAM" id="Phobius"/>
    </source>
</evidence>
<dbReference type="PANTHER" id="PTHR30383">
    <property type="entry name" value="THIOESTERASE 1/PROTEASE 1/LYSOPHOSPHOLIPASE L1"/>
    <property type="match status" value="1"/>
</dbReference>
<organism evidence="3 4">
    <name type="scientific">Latilactobacillus fuchuensis DSM 14340 = JCM 11249</name>
    <dbReference type="NCBI Taxonomy" id="1423747"/>
    <lineage>
        <taxon>Bacteria</taxon>
        <taxon>Bacillati</taxon>
        <taxon>Bacillota</taxon>
        <taxon>Bacilli</taxon>
        <taxon>Lactobacillales</taxon>
        <taxon>Lactobacillaceae</taxon>
        <taxon>Latilactobacillus</taxon>
    </lineage>
</organism>
<keyword evidence="1" id="KW-0472">Membrane</keyword>
<accession>A0A0R1RVM4</accession>
<comment type="caution">
    <text evidence="3">The sequence shown here is derived from an EMBL/GenBank/DDBJ whole genome shotgun (WGS) entry which is preliminary data.</text>
</comment>
<dbReference type="InterPro" id="IPR036514">
    <property type="entry name" value="SGNH_hydro_sf"/>
</dbReference>
<dbReference type="Proteomes" id="UP000051264">
    <property type="component" value="Unassembled WGS sequence"/>
</dbReference>
<dbReference type="PATRIC" id="fig|1423747.3.peg.271"/>
<dbReference type="GO" id="GO:0004622">
    <property type="term" value="F:phosphatidylcholine lysophospholipase activity"/>
    <property type="evidence" value="ECO:0007669"/>
    <property type="project" value="TreeGrafter"/>
</dbReference>
<keyword evidence="1" id="KW-0812">Transmembrane</keyword>
<keyword evidence="1" id="KW-1133">Transmembrane helix</keyword>
<dbReference type="PANTHER" id="PTHR30383:SF27">
    <property type="entry name" value="SPORE GERMINATION LIPASE LIPC"/>
    <property type="match status" value="1"/>
</dbReference>
<dbReference type="AlphaFoldDB" id="A0A0R1RVM4"/>
<feature type="domain" description="SGNH hydrolase-type esterase" evidence="2">
    <location>
        <begin position="64"/>
        <end position="285"/>
    </location>
</feature>
<dbReference type="CDD" id="cd04506">
    <property type="entry name" value="SGNH_hydrolase_YpmR_like"/>
    <property type="match status" value="1"/>
</dbReference>
<dbReference type="STRING" id="1423747.FC69_GL000263"/>
<evidence type="ECO:0000313" key="4">
    <source>
        <dbReference type="Proteomes" id="UP000051264"/>
    </source>
</evidence>
<name>A0A0R1RVM4_9LACO</name>
<proteinExistence type="predicted"/>
<dbReference type="InterPro" id="IPR051532">
    <property type="entry name" value="Ester_Hydrolysis_Enzymes"/>
</dbReference>
<feature type="transmembrane region" description="Helical" evidence="1">
    <location>
        <begin position="12"/>
        <end position="31"/>
    </location>
</feature>
<dbReference type="eggNOG" id="COG2755">
    <property type="taxonomic scope" value="Bacteria"/>
</dbReference>
<protein>
    <submittedName>
        <fullName evidence="3">Extracellular lysophospholipase</fullName>
    </submittedName>
</protein>
<dbReference type="InterPro" id="IPR013830">
    <property type="entry name" value="SGNH_hydro"/>
</dbReference>
<evidence type="ECO:0000259" key="2">
    <source>
        <dbReference type="Pfam" id="PF13472"/>
    </source>
</evidence>